<accession>A0AAE0BG73</accession>
<protein>
    <submittedName>
        <fullName evidence="2">Uncharacterized protein</fullName>
    </submittedName>
</protein>
<dbReference type="InterPro" id="IPR045164">
    <property type="entry name" value="RBM41/RNPC3"/>
</dbReference>
<evidence type="ECO:0000256" key="1">
    <source>
        <dbReference type="ARBA" id="ARBA00022884"/>
    </source>
</evidence>
<evidence type="ECO:0000313" key="3">
    <source>
        <dbReference type="Proteomes" id="UP001190700"/>
    </source>
</evidence>
<proteinExistence type="predicted"/>
<dbReference type="PANTHER" id="PTHR16105:SF0">
    <property type="entry name" value="RNA-BINDING REGION-CONTAINING PROTEIN 3"/>
    <property type="match status" value="1"/>
</dbReference>
<name>A0AAE0BG73_9CHLO</name>
<gene>
    <name evidence="2" type="ORF">CYMTET_54699</name>
</gene>
<dbReference type="EMBL" id="LGRX02035370">
    <property type="protein sequence ID" value="KAK3235084.1"/>
    <property type="molecule type" value="Genomic_DNA"/>
</dbReference>
<dbReference type="Proteomes" id="UP001190700">
    <property type="component" value="Unassembled WGS sequence"/>
</dbReference>
<dbReference type="PANTHER" id="PTHR16105">
    <property type="entry name" value="RNA-BINDING REGION-CONTAINING PROTEIN 3"/>
    <property type="match status" value="1"/>
</dbReference>
<comment type="caution">
    <text evidence="2">The sequence shown here is derived from an EMBL/GenBank/DDBJ whole genome shotgun (WGS) entry which is preliminary data.</text>
</comment>
<dbReference type="GO" id="GO:0005689">
    <property type="term" value="C:U12-type spliceosomal complex"/>
    <property type="evidence" value="ECO:0007669"/>
    <property type="project" value="TreeGrafter"/>
</dbReference>
<reference evidence="2 3" key="1">
    <citation type="journal article" date="2015" name="Genome Biol. Evol.">
        <title>Comparative Genomics of a Bacterivorous Green Alga Reveals Evolutionary Causalities and Consequences of Phago-Mixotrophic Mode of Nutrition.</title>
        <authorList>
            <person name="Burns J.A."/>
            <person name="Paasch A."/>
            <person name="Narechania A."/>
            <person name="Kim E."/>
        </authorList>
    </citation>
    <scope>NUCLEOTIDE SEQUENCE [LARGE SCALE GENOMIC DNA]</scope>
    <source>
        <strain evidence="2 3">PLY_AMNH</strain>
    </source>
</reference>
<dbReference type="GO" id="GO:0000398">
    <property type="term" value="P:mRNA splicing, via spliceosome"/>
    <property type="evidence" value="ECO:0007669"/>
    <property type="project" value="TreeGrafter"/>
</dbReference>
<evidence type="ECO:0000313" key="2">
    <source>
        <dbReference type="EMBL" id="KAK3235084.1"/>
    </source>
</evidence>
<keyword evidence="1" id="KW-0694">RNA-binding</keyword>
<dbReference type="GO" id="GO:0097157">
    <property type="term" value="F:pre-mRNA intronic binding"/>
    <property type="evidence" value="ECO:0007669"/>
    <property type="project" value="TreeGrafter"/>
</dbReference>
<keyword evidence="3" id="KW-1185">Reference proteome</keyword>
<sequence>MRRQPEPPLRYAYPPLDRNILQNISSALSDCPRFYTQVLHLMNKMNLPAPFGVPAGRRRLLSAALEAGTGTPAFSHAATQTDSQRSNQARGWEQAAGLLDALSSDDEAEEELPSSGASVMADMEGPPHKTRKTVHTLQPGGAGIKSKRPIIQVNIRPRTATAIESSAPFPAEVESESPTVQTAEAALAHEAACAALEAAPEGLVDAPWQPASAEELSVGRMEEADLATGALNAAS</sequence>
<dbReference type="GO" id="GO:0030626">
    <property type="term" value="F:U12 snRNA binding"/>
    <property type="evidence" value="ECO:0007669"/>
    <property type="project" value="TreeGrafter"/>
</dbReference>
<dbReference type="AlphaFoldDB" id="A0AAE0BG73"/>
<organism evidence="2 3">
    <name type="scientific">Cymbomonas tetramitiformis</name>
    <dbReference type="NCBI Taxonomy" id="36881"/>
    <lineage>
        <taxon>Eukaryota</taxon>
        <taxon>Viridiplantae</taxon>
        <taxon>Chlorophyta</taxon>
        <taxon>Pyramimonadophyceae</taxon>
        <taxon>Pyramimonadales</taxon>
        <taxon>Pyramimonadaceae</taxon>
        <taxon>Cymbomonas</taxon>
    </lineage>
</organism>